<organism evidence="2 3">
    <name type="scientific">Micromonospora inyonensis</name>
    <dbReference type="NCBI Taxonomy" id="47866"/>
    <lineage>
        <taxon>Bacteria</taxon>
        <taxon>Bacillati</taxon>
        <taxon>Actinomycetota</taxon>
        <taxon>Actinomycetes</taxon>
        <taxon>Micromonosporales</taxon>
        <taxon>Micromonosporaceae</taxon>
        <taxon>Micromonospora</taxon>
    </lineage>
</organism>
<evidence type="ECO:0000313" key="3">
    <source>
        <dbReference type="Proteomes" id="UP000198906"/>
    </source>
</evidence>
<gene>
    <name evidence="2" type="ORF">GA0074694_2347</name>
</gene>
<protein>
    <submittedName>
        <fullName evidence="2">SnoaL-like domain-containing protein</fullName>
    </submittedName>
</protein>
<feature type="domain" description="SnoaL-like" evidence="1">
    <location>
        <begin position="11"/>
        <end position="110"/>
    </location>
</feature>
<proteinExistence type="predicted"/>
<dbReference type="STRING" id="47866.GA0074694_2347"/>
<dbReference type="InterPro" id="IPR032710">
    <property type="entry name" value="NTF2-like_dom_sf"/>
</dbReference>
<dbReference type="Pfam" id="PF12680">
    <property type="entry name" value="SnoaL_2"/>
    <property type="match status" value="1"/>
</dbReference>
<dbReference type="InterPro" id="IPR037401">
    <property type="entry name" value="SnoaL-like"/>
</dbReference>
<name>A0A1C6RMZ2_9ACTN</name>
<reference evidence="3" key="1">
    <citation type="submission" date="2016-06" db="EMBL/GenBank/DDBJ databases">
        <authorList>
            <person name="Varghese N."/>
        </authorList>
    </citation>
    <scope>NUCLEOTIDE SEQUENCE [LARGE SCALE GENOMIC DNA]</scope>
    <source>
        <strain evidence="3">DSM 46123</strain>
    </source>
</reference>
<evidence type="ECO:0000259" key="1">
    <source>
        <dbReference type="Pfam" id="PF12680"/>
    </source>
</evidence>
<dbReference type="SUPFAM" id="SSF54427">
    <property type="entry name" value="NTF2-like"/>
    <property type="match status" value="1"/>
</dbReference>
<evidence type="ECO:0000313" key="2">
    <source>
        <dbReference type="EMBL" id="SCL18419.1"/>
    </source>
</evidence>
<dbReference type="Gene3D" id="3.10.450.50">
    <property type="match status" value="1"/>
</dbReference>
<sequence length="129" mass="14960">MIDKSSVVTWVRRYERAWRSAGTNQLDGLFTADATYRMTPFAPPHRGLDALRVLWDAERAGPDEEFVMDFDVVAVDDPRAVVRLEVRYGQPDPQHFRDLWILDFAPDGRCRAFEEWPFRSERPASHPAP</sequence>
<dbReference type="EMBL" id="FMHU01000001">
    <property type="protein sequence ID" value="SCL18419.1"/>
    <property type="molecule type" value="Genomic_DNA"/>
</dbReference>
<accession>A0A1C6RMZ2</accession>
<keyword evidence="3" id="KW-1185">Reference proteome</keyword>
<dbReference type="AlphaFoldDB" id="A0A1C6RMZ2"/>
<dbReference type="Proteomes" id="UP000198906">
    <property type="component" value="Unassembled WGS sequence"/>
</dbReference>
<dbReference type="RefSeq" id="WP_245714650.1">
    <property type="nucleotide sequence ID" value="NZ_FMHU01000001.1"/>
</dbReference>